<reference evidence="1" key="1">
    <citation type="journal article" date="2018" name="Genome Announc.">
        <title>Ignatzschineria cameli sp. nov., isolated from necrotic foot tissue of dromedaries (Camelus dromedarius) and associated maggots (Wohlfahrtia species) in Dubai.</title>
        <authorList>
            <person name="Tsang C.C."/>
            <person name="Tang J.Y."/>
            <person name="Fong J.Y."/>
            <person name="Kinne J."/>
            <person name="Lee H.H."/>
            <person name="Joseph M."/>
            <person name="Jose S."/>
            <person name="Schuster R.K."/>
            <person name="Tang Y."/>
            <person name="Sivakumar S."/>
            <person name="Chen J.H."/>
            <person name="Teng J.L."/>
            <person name="Lau S.K."/>
            <person name="Wernery U."/>
            <person name="Woo P.C."/>
        </authorList>
    </citation>
    <scope>NUCLEOTIDE SEQUENCE</scope>
    <source>
        <strain evidence="1">UAE-HKU57</strain>
        <strain evidence="2">UAE-HKU58</strain>
    </source>
</reference>
<evidence type="ECO:0000313" key="4">
    <source>
        <dbReference type="Proteomes" id="UP000245217"/>
    </source>
</evidence>
<proteinExistence type="predicted"/>
<organism evidence="1 3">
    <name type="scientific">Ignatzschineria cameli</name>
    <dbReference type="NCBI Taxonomy" id="2182793"/>
    <lineage>
        <taxon>Bacteria</taxon>
        <taxon>Pseudomonadati</taxon>
        <taxon>Pseudomonadota</taxon>
        <taxon>Gammaproteobacteria</taxon>
        <taxon>Cardiobacteriales</taxon>
        <taxon>Ignatzschineriaceae</taxon>
        <taxon>Ignatzschineria</taxon>
    </lineage>
</organism>
<keyword evidence="4" id="KW-1185">Reference proteome</keyword>
<reference evidence="3 4" key="2">
    <citation type="submission" date="2018-05" db="EMBL/GenBank/DDBJ databases">
        <title>Ignatzschineria dubaiensis sp. nov., isolated from necrotic foot tissues of dromedaries (Camelus dromedarius) and associated maggots in Dubai, United Arab Emirates.</title>
        <authorList>
            <person name="Tsang C.C."/>
            <person name="Tang J.Y.M."/>
            <person name="Fong J.Y.H."/>
            <person name="Kinne J."/>
            <person name="Lee H.H."/>
            <person name="Joseph M."/>
            <person name="Jose S."/>
            <person name="Schuster R.K."/>
            <person name="Tang Y."/>
            <person name="Sivakumar S."/>
            <person name="Chen J.H.K."/>
            <person name="Teng J.L.L."/>
            <person name="Lau S.K.P."/>
            <person name="Wernery U."/>
            <person name="Woo P.C.Y."/>
        </authorList>
    </citation>
    <scope>NUCLEOTIDE SEQUENCE [LARGE SCALE GENOMIC DNA]</scope>
    <source>
        <strain evidence="3">UAE-HKU57</strain>
        <strain evidence="4">UAE-HKU58</strain>
    </source>
</reference>
<dbReference type="EMBL" id="QEWV01000001">
    <property type="protein sequence ID" value="PWD94244.1"/>
    <property type="molecule type" value="Genomic_DNA"/>
</dbReference>
<dbReference type="Proteomes" id="UP000245059">
    <property type="component" value="Unassembled WGS sequence"/>
</dbReference>
<protein>
    <submittedName>
        <fullName evidence="1">Uncharacterized protein</fullName>
    </submittedName>
</protein>
<dbReference type="EMBL" id="QEWW01000002">
    <property type="protein sequence ID" value="PWD86939.1"/>
    <property type="molecule type" value="Genomic_DNA"/>
</dbReference>
<evidence type="ECO:0000313" key="2">
    <source>
        <dbReference type="EMBL" id="PWD94244.1"/>
    </source>
</evidence>
<comment type="caution">
    <text evidence="1">The sequence shown here is derived from an EMBL/GenBank/DDBJ whole genome shotgun (WGS) entry which is preliminary data.</text>
</comment>
<accession>A0A2U2ARX3</accession>
<dbReference type="Proteomes" id="UP000245217">
    <property type="component" value="Unassembled WGS sequence"/>
</dbReference>
<dbReference type="AlphaFoldDB" id="A0A2U2ARX3"/>
<sequence>MNFPFIKNGESSPDLIGISIFRSEINPFIQFYISQREDNKKRYPIDTVSSIILSFNPRYALNIFQIDFKYI</sequence>
<name>A0A2U2ARX3_9GAMM</name>
<evidence type="ECO:0000313" key="1">
    <source>
        <dbReference type="EMBL" id="PWD86939.1"/>
    </source>
</evidence>
<evidence type="ECO:0000313" key="3">
    <source>
        <dbReference type="Proteomes" id="UP000245059"/>
    </source>
</evidence>
<gene>
    <name evidence="1" type="ORF">DC077_03755</name>
    <name evidence="2" type="ORF">DC078_01495</name>
</gene>